<proteinExistence type="predicted"/>
<dbReference type="CDD" id="cd00130">
    <property type="entry name" value="PAS"/>
    <property type="match status" value="1"/>
</dbReference>
<comment type="caution">
    <text evidence="2">The sequence shown here is derived from an EMBL/GenBank/DDBJ whole genome shotgun (WGS) entry which is preliminary data.</text>
</comment>
<accession>A0ABR3GTG7</accession>
<reference evidence="2 3" key="1">
    <citation type="submission" date="2024-02" db="EMBL/GenBank/DDBJ databases">
        <title>Discinaceae phylogenomics.</title>
        <authorList>
            <person name="Dirks A.C."/>
            <person name="James T.Y."/>
        </authorList>
    </citation>
    <scope>NUCLEOTIDE SEQUENCE [LARGE SCALE GENOMIC DNA]</scope>
    <source>
        <strain evidence="2 3">ACD0624</strain>
    </source>
</reference>
<protein>
    <recommendedName>
        <fullName evidence="4">PAS domain-containing protein</fullName>
    </recommendedName>
</protein>
<evidence type="ECO:0000313" key="2">
    <source>
        <dbReference type="EMBL" id="KAL0639217.1"/>
    </source>
</evidence>
<dbReference type="Proteomes" id="UP001447188">
    <property type="component" value="Unassembled WGS sequence"/>
</dbReference>
<keyword evidence="3" id="KW-1185">Reference proteome</keyword>
<dbReference type="InterPro" id="IPR000014">
    <property type="entry name" value="PAS"/>
</dbReference>
<organism evidence="2 3">
    <name type="scientific">Discina gigas</name>
    <dbReference type="NCBI Taxonomy" id="1032678"/>
    <lineage>
        <taxon>Eukaryota</taxon>
        <taxon>Fungi</taxon>
        <taxon>Dikarya</taxon>
        <taxon>Ascomycota</taxon>
        <taxon>Pezizomycotina</taxon>
        <taxon>Pezizomycetes</taxon>
        <taxon>Pezizales</taxon>
        <taxon>Discinaceae</taxon>
        <taxon>Discina</taxon>
    </lineage>
</organism>
<evidence type="ECO:0000313" key="3">
    <source>
        <dbReference type="Proteomes" id="UP001447188"/>
    </source>
</evidence>
<evidence type="ECO:0008006" key="4">
    <source>
        <dbReference type="Google" id="ProtNLM"/>
    </source>
</evidence>
<evidence type="ECO:0000256" key="1">
    <source>
        <dbReference type="SAM" id="MobiDB-lite"/>
    </source>
</evidence>
<dbReference type="SUPFAM" id="SSF55785">
    <property type="entry name" value="PYP-like sensor domain (PAS domain)"/>
    <property type="match status" value="1"/>
</dbReference>
<dbReference type="EMBL" id="JBBBZM010000013">
    <property type="protein sequence ID" value="KAL0639217.1"/>
    <property type="molecule type" value="Genomic_DNA"/>
</dbReference>
<name>A0ABR3GTG7_9PEZI</name>
<sequence length="178" mass="19913">MAMELGPRVAQNGNLAPPPNDELSMRRPMERTPSMSIKAEKEDLKEAAEDSFNVIMDLNLDGKVRWVSPSWEDVIGTSRDIVHDKPISDFLLDDKDIFKNAVETMKNDDSRSCRVRFSVVMGSKSTLTEETATDEQEEAFPMEEMQAEQHTLSLEGQGIIIYDKPTGEPSHVSVPSVT</sequence>
<dbReference type="InterPro" id="IPR035965">
    <property type="entry name" value="PAS-like_dom_sf"/>
</dbReference>
<feature type="region of interest" description="Disordered" evidence="1">
    <location>
        <begin position="1"/>
        <end position="36"/>
    </location>
</feature>
<dbReference type="Gene3D" id="3.30.450.20">
    <property type="entry name" value="PAS domain"/>
    <property type="match status" value="1"/>
</dbReference>
<gene>
    <name evidence="2" type="ORF">Q9L58_001676</name>
</gene>